<dbReference type="Gene3D" id="1.20.5.170">
    <property type="match status" value="1"/>
</dbReference>
<dbReference type="AlphaFoldDB" id="A0A0B7BZ29"/>
<organism evidence="2">
    <name type="scientific">Arion vulgaris</name>
    <dbReference type="NCBI Taxonomy" id="1028688"/>
    <lineage>
        <taxon>Eukaryota</taxon>
        <taxon>Metazoa</taxon>
        <taxon>Spiralia</taxon>
        <taxon>Lophotrochozoa</taxon>
        <taxon>Mollusca</taxon>
        <taxon>Gastropoda</taxon>
        <taxon>Heterobranchia</taxon>
        <taxon>Euthyneura</taxon>
        <taxon>Panpulmonata</taxon>
        <taxon>Eupulmonata</taxon>
        <taxon>Stylommatophora</taxon>
        <taxon>Helicina</taxon>
        <taxon>Arionoidea</taxon>
        <taxon>Arionidae</taxon>
        <taxon>Arion</taxon>
    </lineage>
</organism>
<gene>
    <name evidence="2" type="primary">ORF215763</name>
</gene>
<feature type="non-terminal residue" evidence="2">
    <location>
        <position position="106"/>
    </location>
</feature>
<proteinExistence type="predicted"/>
<dbReference type="GO" id="GO:0003700">
    <property type="term" value="F:DNA-binding transcription factor activity"/>
    <property type="evidence" value="ECO:0007669"/>
    <property type="project" value="InterPro"/>
</dbReference>
<name>A0A0B7BZ29_9EUPU</name>
<protein>
    <recommendedName>
        <fullName evidence="1">BZIP domain-containing protein</fullName>
    </recommendedName>
</protein>
<dbReference type="InterPro" id="IPR004827">
    <property type="entry name" value="bZIP"/>
</dbReference>
<evidence type="ECO:0000313" key="2">
    <source>
        <dbReference type="EMBL" id="CEK97425.1"/>
    </source>
</evidence>
<evidence type="ECO:0000259" key="1">
    <source>
        <dbReference type="Pfam" id="PF07716"/>
    </source>
</evidence>
<accession>A0A0B7BZ29</accession>
<feature type="non-terminal residue" evidence="2">
    <location>
        <position position="1"/>
    </location>
</feature>
<reference evidence="2" key="1">
    <citation type="submission" date="2014-12" db="EMBL/GenBank/DDBJ databases">
        <title>Insight into the proteome of Arion vulgaris.</title>
        <authorList>
            <person name="Aradska J."/>
            <person name="Bulat T."/>
            <person name="Smidak R."/>
            <person name="Sarate P."/>
            <person name="Gangsoo J."/>
            <person name="Sialana F."/>
            <person name="Bilban M."/>
            <person name="Lubec G."/>
        </authorList>
    </citation>
    <scope>NUCLEOTIDE SEQUENCE</scope>
    <source>
        <tissue evidence="2">Skin</tissue>
    </source>
</reference>
<sequence>RKSAKDSRDRKKKDYIKVMEDNTFLHEKNNSLNASIATLKNKICNLSLVNNSLIHQEHCMDVCNSVNIHNPHVSGELPVDVLDSVSYGAGNSKYFDKYKTVVNEDS</sequence>
<feature type="domain" description="BZIP" evidence="1">
    <location>
        <begin position="1"/>
        <end position="41"/>
    </location>
</feature>
<dbReference type="Pfam" id="PF07716">
    <property type="entry name" value="bZIP_2"/>
    <property type="match status" value="1"/>
</dbReference>
<dbReference type="EMBL" id="HACG01050560">
    <property type="protein sequence ID" value="CEK97425.1"/>
    <property type="molecule type" value="Transcribed_RNA"/>
</dbReference>